<dbReference type="RefSeq" id="WP_380674259.1">
    <property type="nucleotide sequence ID" value="NZ_CP173186.1"/>
</dbReference>
<sequence length="303" mass="33837">MRYLPKLQQLQAFQSVILHGSISAAAKALEQSQPGITRSLRELEQILGTPLLIRGGGGVMPTEAGRLFNARIELVLNELERALDELEQFNHSNSGTVVMGVSSLSLFTVYPEAVKKFRRKHPKSNITNMEGQVSELLPALRTGKLDFIMGVDIPSDYLSGIVLEPLFKTSYAIYVRKGHQLANCTSLEELKGADWFLPVTTMGHKNNIDSLLSEFINRQCKTVMRGTGSAAIQMALHADYLTIATESLARSHFLAQNFCTIPVKEPLPKAEFSLIYSSERPLTSAARCLMDEFRRECQNYKWD</sequence>
<dbReference type="PANTHER" id="PTHR30419">
    <property type="entry name" value="HTH-TYPE TRANSCRIPTIONAL REGULATOR YBHD"/>
    <property type="match status" value="1"/>
</dbReference>
<dbReference type="Gene3D" id="1.10.10.10">
    <property type="entry name" value="Winged helix-like DNA-binding domain superfamily/Winged helix DNA-binding domain"/>
    <property type="match status" value="1"/>
</dbReference>
<keyword evidence="4" id="KW-0804">Transcription</keyword>
<comment type="similarity">
    <text evidence="1">Belongs to the LysR transcriptional regulatory family.</text>
</comment>
<dbReference type="Pfam" id="PF00126">
    <property type="entry name" value="HTH_1"/>
    <property type="match status" value="1"/>
</dbReference>
<dbReference type="SUPFAM" id="SSF53850">
    <property type="entry name" value="Periplasmic binding protein-like II"/>
    <property type="match status" value="1"/>
</dbReference>
<dbReference type="Pfam" id="PF03466">
    <property type="entry name" value="LysR_substrate"/>
    <property type="match status" value="1"/>
</dbReference>
<dbReference type="SUPFAM" id="SSF46785">
    <property type="entry name" value="Winged helix' DNA-binding domain"/>
    <property type="match status" value="1"/>
</dbReference>
<dbReference type="InterPro" id="IPR036388">
    <property type="entry name" value="WH-like_DNA-bd_sf"/>
</dbReference>
<evidence type="ECO:0000259" key="5">
    <source>
        <dbReference type="PROSITE" id="PS50931"/>
    </source>
</evidence>
<dbReference type="PANTHER" id="PTHR30419:SF7">
    <property type="entry name" value="HTH-TYPE TRANSCRIPTIONAL REGULATOR TDCA"/>
    <property type="match status" value="1"/>
</dbReference>
<comment type="caution">
    <text evidence="6">The sequence shown here is derived from an EMBL/GenBank/DDBJ whole genome shotgun (WGS) entry which is preliminary data.</text>
</comment>
<dbReference type="PROSITE" id="PS50931">
    <property type="entry name" value="HTH_LYSR"/>
    <property type="match status" value="1"/>
</dbReference>
<evidence type="ECO:0000256" key="1">
    <source>
        <dbReference type="ARBA" id="ARBA00009437"/>
    </source>
</evidence>
<dbReference type="PRINTS" id="PR00039">
    <property type="entry name" value="HTHLYSR"/>
</dbReference>
<feature type="domain" description="HTH lysR-type" evidence="5">
    <location>
        <begin position="5"/>
        <end position="62"/>
    </location>
</feature>
<keyword evidence="2" id="KW-0805">Transcription regulation</keyword>
<evidence type="ECO:0000256" key="4">
    <source>
        <dbReference type="ARBA" id="ARBA00023163"/>
    </source>
</evidence>
<dbReference type="InterPro" id="IPR000847">
    <property type="entry name" value="LysR_HTH_N"/>
</dbReference>
<dbReference type="Gene3D" id="3.40.190.290">
    <property type="match status" value="1"/>
</dbReference>
<organism evidence="6 7">
    <name type="scientific">Serratia aquatilis</name>
    <dbReference type="NCBI Taxonomy" id="1737515"/>
    <lineage>
        <taxon>Bacteria</taxon>
        <taxon>Pseudomonadati</taxon>
        <taxon>Pseudomonadota</taxon>
        <taxon>Gammaproteobacteria</taxon>
        <taxon>Enterobacterales</taxon>
        <taxon>Yersiniaceae</taxon>
        <taxon>Serratia</taxon>
    </lineage>
</organism>
<keyword evidence="7" id="KW-1185">Reference proteome</keyword>
<dbReference type="EMBL" id="JBHLXG010000006">
    <property type="protein sequence ID" value="MFC0226558.1"/>
    <property type="molecule type" value="Genomic_DNA"/>
</dbReference>
<dbReference type="InterPro" id="IPR050950">
    <property type="entry name" value="HTH-type_LysR_regulators"/>
</dbReference>
<evidence type="ECO:0000256" key="3">
    <source>
        <dbReference type="ARBA" id="ARBA00023125"/>
    </source>
</evidence>
<proteinExistence type="inferred from homology"/>
<reference evidence="6 7" key="1">
    <citation type="submission" date="2024-09" db="EMBL/GenBank/DDBJ databases">
        <authorList>
            <person name="Sun Q."/>
            <person name="Mori K."/>
        </authorList>
    </citation>
    <scope>NUCLEOTIDE SEQUENCE [LARGE SCALE GENOMIC DNA]</scope>
    <source>
        <strain evidence="6 7">CCM 8626</strain>
    </source>
</reference>
<keyword evidence="3" id="KW-0238">DNA-binding</keyword>
<evidence type="ECO:0000313" key="7">
    <source>
        <dbReference type="Proteomes" id="UP001589792"/>
    </source>
</evidence>
<protein>
    <submittedName>
        <fullName evidence="6">LysR substrate-binding domain-containing protein</fullName>
    </submittedName>
</protein>
<accession>A0ABV6EC35</accession>
<dbReference type="InterPro" id="IPR036390">
    <property type="entry name" value="WH_DNA-bd_sf"/>
</dbReference>
<dbReference type="InterPro" id="IPR005119">
    <property type="entry name" value="LysR_subst-bd"/>
</dbReference>
<gene>
    <name evidence="6" type="ORF">ACFFJ3_08605</name>
</gene>
<evidence type="ECO:0000313" key="6">
    <source>
        <dbReference type="EMBL" id="MFC0226558.1"/>
    </source>
</evidence>
<evidence type="ECO:0000256" key="2">
    <source>
        <dbReference type="ARBA" id="ARBA00023015"/>
    </source>
</evidence>
<dbReference type="Proteomes" id="UP001589792">
    <property type="component" value="Unassembled WGS sequence"/>
</dbReference>
<name>A0ABV6EC35_9GAMM</name>